<comment type="caution">
    <text evidence="4">The sequence shown here is derived from an EMBL/GenBank/DDBJ whole genome shotgun (WGS) entry which is preliminary data.</text>
</comment>
<name>A0A8J2NXM2_9HEXA</name>
<evidence type="ECO:0008006" key="6">
    <source>
        <dbReference type="Google" id="ProtNLM"/>
    </source>
</evidence>
<sequence>FEMFIAGTETTASSLTYALQYLAVNEDVQEKMYREIKNVVGSTRRPALTDREK</sequence>
<dbReference type="AlphaFoldDB" id="A0A8J2NXM2"/>
<dbReference type="PANTHER" id="PTHR24300:SF397">
    <property type="entry name" value="CYTOCHROME P450 2U1"/>
    <property type="match status" value="1"/>
</dbReference>
<dbReference type="GO" id="GO:0006805">
    <property type="term" value="P:xenobiotic metabolic process"/>
    <property type="evidence" value="ECO:0007669"/>
    <property type="project" value="TreeGrafter"/>
</dbReference>
<evidence type="ECO:0000256" key="1">
    <source>
        <dbReference type="ARBA" id="ARBA00010617"/>
    </source>
</evidence>
<dbReference type="Proteomes" id="UP000708208">
    <property type="component" value="Unassembled WGS sequence"/>
</dbReference>
<reference evidence="4" key="1">
    <citation type="submission" date="2021-06" db="EMBL/GenBank/DDBJ databases">
        <authorList>
            <person name="Hodson N. C."/>
            <person name="Mongue J. A."/>
            <person name="Jaron S. K."/>
        </authorList>
    </citation>
    <scope>NUCLEOTIDE SEQUENCE</scope>
</reference>
<dbReference type="OrthoDB" id="1103324at2759"/>
<comment type="similarity">
    <text evidence="1">Belongs to the cytochrome P450 family.</text>
</comment>
<protein>
    <recommendedName>
        <fullName evidence="6">Cytochrome P450</fullName>
    </recommendedName>
</protein>
<keyword evidence="5" id="KW-1185">Reference proteome</keyword>
<feature type="non-terminal residue" evidence="4">
    <location>
        <position position="1"/>
    </location>
</feature>
<dbReference type="Pfam" id="PF00067">
    <property type="entry name" value="p450"/>
    <property type="match status" value="1"/>
</dbReference>
<keyword evidence="3" id="KW-0408">Iron</keyword>
<evidence type="ECO:0000256" key="2">
    <source>
        <dbReference type="ARBA" id="ARBA00022723"/>
    </source>
</evidence>
<organism evidence="4 5">
    <name type="scientific">Allacma fusca</name>
    <dbReference type="NCBI Taxonomy" id="39272"/>
    <lineage>
        <taxon>Eukaryota</taxon>
        <taxon>Metazoa</taxon>
        <taxon>Ecdysozoa</taxon>
        <taxon>Arthropoda</taxon>
        <taxon>Hexapoda</taxon>
        <taxon>Collembola</taxon>
        <taxon>Symphypleona</taxon>
        <taxon>Sminthuridae</taxon>
        <taxon>Allacma</taxon>
    </lineage>
</organism>
<accession>A0A8J2NXM2</accession>
<proteinExistence type="inferred from homology"/>
<dbReference type="GO" id="GO:0006082">
    <property type="term" value="P:organic acid metabolic process"/>
    <property type="evidence" value="ECO:0007669"/>
    <property type="project" value="TreeGrafter"/>
</dbReference>
<dbReference type="InterPro" id="IPR001128">
    <property type="entry name" value="Cyt_P450"/>
</dbReference>
<evidence type="ECO:0000256" key="3">
    <source>
        <dbReference type="ARBA" id="ARBA00023004"/>
    </source>
</evidence>
<evidence type="ECO:0000313" key="4">
    <source>
        <dbReference type="EMBL" id="CAG7723979.1"/>
    </source>
</evidence>
<keyword evidence="2" id="KW-0479">Metal-binding</keyword>
<evidence type="ECO:0000313" key="5">
    <source>
        <dbReference type="Proteomes" id="UP000708208"/>
    </source>
</evidence>
<dbReference type="PANTHER" id="PTHR24300">
    <property type="entry name" value="CYTOCHROME P450 508A4-RELATED"/>
    <property type="match status" value="1"/>
</dbReference>
<dbReference type="EMBL" id="CAJVCH010104400">
    <property type="protein sequence ID" value="CAG7723979.1"/>
    <property type="molecule type" value="Genomic_DNA"/>
</dbReference>
<dbReference type="InterPro" id="IPR050182">
    <property type="entry name" value="Cytochrome_P450_fam2"/>
</dbReference>
<dbReference type="GO" id="GO:0005506">
    <property type="term" value="F:iron ion binding"/>
    <property type="evidence" value="ECO:0007669"/>
    <property type="project" value="InterPro"/>
</dbReference>
<dbReference type="GO" id="GO:0016712">
    <property type="term" value="F:oxidoreductase activity, acting on paired donors, with incorporation or reduction of molecular oxygen, reduced flavin or flavoprotein as one donor, and incorporation of one atom of oxygen"/>
    <property type="evidence" value="ECO:0007669"/>
    <property type="project" value="TreeGrafter"/>
</dbReference>
<dbReference type="GO" id="GO:0008395">
    <property type="term" value="F:steroid hydroxylase activity"/>
    <property type="evidence" value="ECO:0007669"/>
    <property type="project" value="TreeGrafter"/>
</dbReference>
<dbReference type="GO" id="GO:0005737">
    <property type="term" value="C:cytoplasm"/>
    <property type="evidence" value="ECO:0007669"/>
    <property type="project" value="TreeGrafter"/>
</dbReference>
<gene>
    <name evidence="4" type="ORF">AFUS01_LOCUS13029</name>
</gene>
<dbReference type="GO" id="GO:0020037">
    <property type="term" value="F:heme binding"/>
    <property type="evidence" value="ECO:0007669"/>
    <property type="project" value="InterPro"/>
</dbReference>